<feature type="transmembrane region" description="Helical" evidence="1">
    <location>
        <begin position="144"/>
        <end position="164"/>
    </location>
</feature>
<keyword evidence="1" id="KW-0812">Transmembrane</keyword>
<sequence>MKLRSDILPAEQVYAILANERRRRALKQLGSVGGVVTVHELSALIAGRETGESPPPKRCRESVYTSLVQTHLPKLEELGVIEYDRESQTVEVSRHARDVALYTEVVASAGVTWSELYRALGVVSLTVLLAALLGVPLVSAIDPILLTSIALALFAAASAYQLWVNRFSVLRQLRAGGSGALGLRRHD</sequence>
<accession>A0A081EUW7</accession>
<keyword evidence="1" id="KW-1133">Transmembrane helix</keyword>
<evidence type="ECO:0000313" key="3">
    <source>
        <dbReference type="EMBL" id="KDS91205.1"/>
    </source>
</evidence>
<name>A0A081EUW7_9EURY</name>
<evidence type="ECO:0000259" key="2">
    <source>
        <dbReference type="Pfam" id="PF24035"/>
    </source>
</evidence>
<evidence type="ECO:0000256" key="1">
    <source>
        <dbReference type="SAM" id="Phobius"/>
    </source>
</evidence>
<proteinExistence type="predicted"/>
<dbReference type="Proteomes" id="UP000053331">
    <property type="component" value="Unassembled WGS sequence"/>
</dbReference>
<organism evidence="3 4">
    <name type="scientific">Halorubrum saccharovorum</name>
    <dbReference type="NCBI Taxonomy" id="2248"/>
    <lineage>
        <taxon>Archaea</taxon>
        <taxon>Methanobacteriati</taxon>
        <taxon>Methanobacteriota</taxon>
        <taxon>Stenosarchaea group</taxon>
        <taxon>Halobacteria</taxon>
        <taxon>Halobacteriales</taxon>
        <taxon>Haloferacaceae</taxon>
        <taxon>Halorubrum</taxon>
    </lineage>
</organism>
<dbReference type="RefSeq" id="WP_050026147.1">
    <property type="nucleotide sequence ID" value="NZ_JNFH02000067.1"/>
</dbReference>
<gene>
    <name evidence="3" type="ORF">FK85_05130</name>
</gene>
<dbReference type="Gene3D" id="1.10.10.10">
    <property type="entry name" value="Winged helix-like DNA-binding domain superfamily/Winged helix DNA-binding domain"/>
    <property type="match status" value="1"/>
</dbReference>
<dbReference type="InterPro" id="IPR055768">
    <property type="entry name" value="DUF7344"/>
</dbReference>
<dbReference type="AlphaFoldDB" id="A0A081EUW7"/>
<dbReference type="InterPro" id="IPR036388">
    <property type="entry name" value="WH-like_DNA-bd_sf"/>
</dbReference>
<evidence type="ECO:0000313" key="4">
    <source>
        <dbReference type="Proteomes" id="UP000053331"/>
    </source>
</evidence>
<keyword evidence="1" id="KW-0472">Membrane</keyword>
<reference evidence="3 4" key="1">
    <citation type="journal article" date="2015" name="Genome Announc.">
        <title>Draft genome sequence of a Halorubrum H3 strain isolated from the burlinskoye salt lake (Altai Krai, Russia).</title>
        <authorList>
            <person name="Rozanov A.S."/>
            <person name="Bryanskaya A.V."/>
            <person name="Malup T.K."/>
            <person name="Kotenko A.V."/>
            <person name="Peltek S.E."/>
        </authorList>
    </citation>
    <scope>NUCLEOTIDE SEQUENCE [LARGE SCALE GENOMIC DNA]</scope>
    <source>
        <strain evidence="3 4">H3</strain>
    </source>
</reference>
<feature type="domain" description="DUF7344" evidence="2">
    <location>
        <begin position="15"/>
        <end position="91"/>
    </location>
</feature>
<comment type="caution">
    <text evidence="3">The sequence shown here is derived from an EMBL/GenBank/DDBJ whole genome shotgun (WGS) entry which is preliminary data.</text>
</comment>
<dbReference type="InterPro" id="IPR036390">
    <property type="entry name" value="WH_DNA-bd_sf"/>
</dbReference>
<dbReference type="Pfam" id="PF24035">
    <property type="entry name" value="DUF7344"/>
    <property type="match status" value="1"/>
</dbReference>
<keyword evidence="4" id="KW-1185">Reference proteome</keyword>
<feature type="transmembrane region" description="Helical" evidence="1">
    <location>
        <begin position="116"/>
        <end position="138"/>
    </location>
</feature>
<dbReference type="EMBL" id="JNFH02000067">
    <property type="protein sequence ID" value="KDS91205.1"/>
    <property type="molecule type" value="Genomic_DNA"/>
</dbReference>
<dbReference type="SUPFAM" id="SSF46785">
    <property type="entry name" value="Winged helix' DNA-binding domain"/>
    <property type="match status" value="1"/>
</dbReference>
<protein>
    <recommendedName>
        <fullName evidence="2">DUF7344 domain-containing protein</fullName>
    </recommendedName>
</protein>
<dbReference type="OrthoDB" id="331021at2157"/>